<dbReference type="SUPFAM" id="SSF54695">
    <property type="entry name" value="POZ domain"/>
    <property type="match status" value="1"/>
</dbReference>
<reference evidence="2 3" key="1">
    <citation type="journal article" date="2016" name="Mol. Biol. Evol.">
        <title>Comparative Genomics of Early-Diverging Mushroom-Forming Fungi Provides Insights into the Origins of Lignocellulose Decay Capabilities.</title>
        <authorList>
            <person name="Nagy L.G."/>
            <person name="Riley R."/>
            <person name="Tritt A."/>
            <person name="Adam C."/>
            <person name="Daum C."/>
            <person name="Floudas D."/>
            <person name="Sun H."/>
            <person name="Yadav J.S."/>
            <person name="Pangilinan J."/>
            <person name="Larsson K.H."/>
            <person name="Matsuura K."/>
            <person name="Barry K."/>
            <person name="Labutti K."/>
            <person name="Kuo R."/>
            <person name="Ohm R.A."/>
            <person name="Bhattacharya S.S."/>
            <person name="Shirouzu T."/>
            <person name="Yoshinaga Y."/>
            <person name="Martin F.M."/>
            <person name="Grigoriev I.V."/>
            <person name="Hibbett D.S."/>
        </authorList>
    </citation>
    <scope>NUCLEOTIDE SEQUENCE [LARGE SCALE GENOMIC DNA]</scope>
    <source>
        <strain evidence="2 3">HHB10207 ss-3</strain>
    </source>
</reference>
<sequence>MDDSMNDSTPSTETCVSAVFSFPDSDLTVRSSDKIAFKVHKWILSSASGVFKDMLALDDLPVGTSAPESVVDVAEDSGSLEAMLRFMYPLPRPICKDMDTVLALLHLADKYHIPIITSALQENLIASHFIKNEPLRTFAVAKKFNLKRVEGAILPDLVKDPQIFSKMIIIPPEIDAVTIDDLLRINYYREHRADEAYSLFRHVNIPTLPACECRANFPGFAEGADEPGECESWGAFHRLLRIKMVGDPTLDVAEESIREEVCQDSQCGDARVHLFKHYKHSISLAASEIAKLPWTYPAEYEAHKRFAQKFNEVGKAPVKFEYDQ</sequence>
<protein>
    <recommendedName>
        <fullName evidence="1">BTB domain-containing protein</fullName>
    </recommendedName>
</protein>
<feature type="domain" description="BTB" evidence="1">
    <location>
        <begin position="25"/>
        <end position="88"/>
    </location>
</feature>
<dbReference type="PROSITE" id="PS50097">
    <property type="entry name" value="BTB"/>
    <property type="match status" value="1"/>
</dbReference>
<evidence type="ECO:0000259" key="1">
    <source>
        <dbReference type="PROSITE" id="PS50097"/>
    </source>
</evidence>
<dbReference type="InterPro" id="IPR000210">
    <property type="entry name" value="BTB/POZ_dom"/>
</dbReference>
<evidence type="ECO:0000313" key="3">
    <source>
        <dbReference type="Proteomes" id="UP000076798"/>
    </source>
</evidence>
<dbReference type="Gene3D" id="3.30.710.10">
    <property type="entry name" value="Potassium Channel Kv1.1, Chain A"/>
    <property type="match status" value="1"/>
</dbReference>
<organism evidence="2 3">
    <name type="scientific">Sistotremastrum suecicum HHB10207 ss-3</name>
    <dbReference type="NCBI Taxonomy" id="1314776"/>
    <lineage>
        <taxon>Eukaryota</taxon>
        <taxon>Fungi</taxon>
        <taxon>Dikarya</taxon>
        <taxon>Basidiomycota</taxon>
        <taxon>Agaricomycotina</taxon>
        <taxon>Agaricomycetes</taxon>
        <taxon>Sistotremastrales</taxon>
        <taxon>Sistotremastraceae</taxon>
        <taxon>Sistotremastrum</taxon>
    </lineage>
</organism>
<dbReference type="AlphaFoldDB" id="A0A166F2L9"/>
<proteinExistence type="predicted"/>
<dbReference type="Pfam" id="PF00651">
    <property type="entry name" value="BTB"/>
    <property type="match status" value="1"/>
</dbReference>
<accession>A0A166F2L9</accession>
<gene>
    <name evidence="2" type="ORF">SISSUDRAFT_1127372</name>
</gene>
<evidence type="ECO:0000313" key="2">
    <source>
        <dbReference type="EMBL" id="KZT40210.1"/>
    </source>
</evidence>
<dbReference type="SMART" id="SM00225">
    <property type="entry name" value="BTB"/>
    <property type="match status" value="1"/>
</dbReference>
<dbReference type="Proteomes" id="UP000076798">
    <property type="component" value="Unassembled WGS sequence"/>
</dbReference>
<dbReference type="InterPro" id="IPR011333">
    <property type="entry name" value="SKP1/BTB/POZ_sf"/>
</dbReference>
<dbReference type="OrthoDB" id="6359816at2759"/>
<dbReference type="CDD" id="cd18186">
    <property type="entry name" value="BTB_POZ_ZBTB_KLHL-like"/>
    <property type="match status" value="1"/>
</dbReference>
<name>A0A166F2L9_9AGAM</name>
<dbReference type="STRING" id="1314776.A0A166F2L9"/>
<dbReference type="EMBL" id="KV428035">
    <property type="protein sequence ID" value="KZT40210.1"/>
    <property type="molecule type" value="Genomic_DNA"/>
</dbReference>
<keyword evidence="3" id="KW-1185">Reference proteome</keyword>